<reference evidence="1" key="2">
    <citation type="journal article" date="2022" name="New Phytol.">
        <title>Evolutionary transition to the ectomycorrhizal habit in the genomes of a hyperdiverse lineage of mushroom-forming fungi.</title>
        <authorList>
            <person name="Looney B."/>
            <person name="Miyauchi S."/>
            <person name="Morin E."/>
            <person name="Drula E."/>
            <person name="Courty P.E."/>
            <person name="Kohler A."/>
            <person name="Kuo A."/>
            <person name="LaButti K."/>
            <person name="Pangilinan J."/>
            <person name="Lipzen A."/>
            <person name="Riley R."/>
            <person name="Andreopoulos W."/>
            <person name="He G."/>
            <person name="Johnson J."/>
            <person name="Nolan M."/>
            <person name="Tritt A."/>
            <person name="Barry K.W."/>
            <person name="Grigoriev I.V."/>
            <person name="Nagy L.G."/>
            <person name="Hibbett D."/>
            <person name="Henrissat B."/>
            <person name="Matheny P.B."/>
            <person name="Labbe J."/>
            <person name="Martin F.M."/>
        </authorList>
    </citation>
    <scope>NUCLEOTIDE SEQUENCE</scope>
    <source>
        <strain evidence="1">FP105234-sp</strain>
    </source>
</reference>
<comment type="caution">
    <text evidence="1">The sequence shown here is derived from an EMBL/GenBank/DDBJ whole genome shotgun (WGS) entry which is preliminary data.</text>
</comment>
<evidence type="ECO:0000313" key="2">
    <source>
        <dbReference type="Proteomes" id="UP000814033"/>
    </source>
</evidence>
<reference evidence="1" key="1">
    <citation type="submission" date="2021-02" db="EMBL/GenBank/DDBJ databases">
        <authorList>
            <consortium name="DOE Joint Genome Institute"/>
            <person name="Ahrendt S."/>
            <person name="Looney B.P."/>
            <person name="Miyauchi S."/>
            <person name="Morin E."/>
            <person name="Drula E."/>
            <person name="Courty P.E."/>
            <person name="Chicoki N."/>
            <person name="Fauchery L."/>
            <person name="Kohler A."/>
            <person name="Kuo A."/>
            <person name="Labutti K."/>
            <person name="Pangilinan J."/>
            <person name="Lipzen A."/>
            <person name="Riley R."/>
            <person name="Andreopoulos W."/>
            <person name="He G."/>
            <person name="Johnson J."/>
            <person name="Barry K.W."/>
            <person name="Grigoriev I.V."/>
            <person name="Nagy L."/>
            <person name="Hibbett D."/>
            <person name="Henrissat B."/>
            <person name="Matheny P.B."/>
            <person name="Labbe J."/>
            <person name="Martin F."/>
        </authorList>
    </citation>
    <scope>NUCLEOTIDE SEQUENCE</scope>
    <source>
        <strain evidence="1">FP105234-sp</strain>
    </source>
</reference>
<dbReference type="Proteomes" id="UP000814033">
    <property type="component" value="Unassembled WGS sequence"/>
</dbReference>
<name>A0ACB8RV53_9AGAM</name>
<sequence length="230" mass="24636">MQVLEYTSLDSLTAAAALLTQHLNSTSEISRQIRSSQGSAARSTANLAETLQMLTLTAHGALDDLNDTAFAMKGALSTGYGGSWGSVLGAVDGNSWTIFLSPCGGLDMPLITKDLLTGFFLVARLGELLARMAAGYLWGLLWFLIRQAMLSPVLAAMFLASFSVTRQPRTAAHPHQPPLAVYAPARCHGPCAHQLHGTNFAWRRPARFSRIPPPDRIGRPPGFYDGAVGS</sequence>
<gene>
    <name evidence="1" type="ORF">FA95DRAFT_1195705</name>
</gene>
<organism evidence="1 2">
    <name type="scientific">Auriscalpium vulgare</name>
    <dbReference type="NCBI Taxonomy" id="40419"/>
    <lineage>
        <taxon>Eukaryota</taxon>
        <taxon>Fungi</taxon>
        <taxon>Dikarya</taxon>
        <taxon>Basidiomycota</taxon>
        <taxon>Agaricomycotina</taxon>
        <taxon>Agaricomycetes</taxon>
        <taxon>Russulales</taxon>
        <taxon>Auriscalpiaceae</taxon>
        <taxon>Auriscalpium</taxon>
    </lineage>
</organism>
<dbReference type="EMBL" id="MU275899">
    <property type="protein sequence ID" value="KAI0047692.1"/>
    <property type="molecule type" value="Genomic_DNA"/>
</dbReference>
<accession>A0ACB8RV53</accession>
<evidence type="ECO:0000313" key="1">
    <source>
        <dbReference type="EMBL" id="KAI0047692.1"/>
    </source>
</evidence>
<keyword evidence="2" id="KW-1185">Reference proteome</keyword>
<protein>
    <submittedName>
        <fullName evidence="1">Uncharacterized protein</fullName>
    </submittedName>
</protein>
<proteinExistence type="predicted"/>